<reference evidence="2" key="1">
    <citation type="journal article" date="2014" name="Front. Microbiol.">
        <title>High frequency of phylogenetically diverse reductive dehalogenase-homologous genes in deep subseafloor sedimentary metagenomes.</title>
        <authorList>
            <person name="Kawai M."/>
            <person name="Futagami T."/>
            <person name="Toyoda A."/>
            <person name="Takaki Y."/>
            <person name="Nishi S."/>
            <person name="Hori S."/>
            <person name="Arai W."/>
            <person name="Tsubouchi T."/>
            <person name="Morono Y."/>
            <person name="Uchiyama I."/>
            <person name="Ito T."/>
            <person name="Fujiyama A."/>
            <person name="Inagaki F."/>
            <person name="Takami H."/>
        </authorList>
    </citation>
    <scope>NUCLEOTIDE SEQUENCE</scope>
    <source>
        <strain evidence="2">Expedition CK06-06</strain>
    </source>
</reference>
<sequence length="162" mass="18247">MEQEPFLFSRTISENITYGIDRQVTQEEVEEAAKAAAVHNSIITFPDQYNTMVGEKGVTLSGGQKQRVAIARTIIKNPRILILDDATSSVDLETEADIRQALESLMENRTTFIIAHRIQSVMKADLIVVLDNGRIIQIGTHEELLAQEGVYKKIHDIKEHFN</sequence>
<dbReference type="GO" id="GO:0090374">
    <property type="term" value="P:oligopeptide export from mitochondrion"/>
    <property type="evidence" value="ECO:0007669"/>
    <property type="project" value="TreeGrafter"/>
</dbReference>
<dbReference type="InterPro" id="IPR017871">
    <property type="entry name" value="ABC_transporter-like_CS"/>
</dbReference>
<dbReference type="EMBL" id="BART01020682">
    <property type="protein sequence ID" value="GAH05173.1"/>
    <property type="molecule type" value="Genomic_DNA"/>
</dbReference>
<evidence type="ECO:0000313" key="2">
    <source>
        <dbReference type="EMBL" id="GAH05173.1"/>
    </source>
</evidence>
<protein>
    <recommendedName>
        <fullName evidence="1">ABC transporter domain-containing protein</fullName>
    </recommendedName>
</protein>
<dbReference type="PANTHER" id="PTHR43394:SF1">
    <property type="entry name" value="ATP-BINDING CASSETTE SUB-FAMILY B MEMBER 10, MITOCHONDRIAL"/>
    <property type="match status" value="1"/>
</dbReference>
<dbReference type="PROSITE" id="PS50893">
    <property type="entry name" value="ABC_TRANSPORTER_2"/>
    <property type="match status" value="1"/>
</dbReference>
<organism evidence="2">
    <name type="scientific">marine sediment metagenome</name>
    <dbReference type="NCBI Taxonomy" id="412755"/>
    <lineage>
        <taxon>unclassified sequences</taxon>
        <taxon>metagenomes</taxon>
        <taxon>ecological metagenomes</taxon>
    </lineage>
</organism>
<proteinExistence type="predicted"/>
<dbReference type="GO" id="GO:0015421">
    <property type="term" value="F:ABC-type oligopeptide transporter activity"/>
    <property type="evidence" value="ECO:0007669"/>
    <property type="project" value="TreeGrafter"/>
</dbReference>
<dbReference type="Gene3D" id="3.40.50.300">
    <property type="entry name" value="P-loop containing nucleotide triphosphate hydrolases"/>
    <property type="match status" value="1"/>
</dbReference>
<dbReference type="PROSITE" id="PS00211">
    <property type="entry name" value="ABC_TRANSPORTER_1"/>
    <property type="match status" value="1"/>
</dbReference>
<feature type="domain" description="ABC transporter" evidence="1">
    <location>
        <begin position="1"/>
        <end position="157"/>
    </location>
</feature>
<evidence type="ECO:0000259" key="1">
    <source>
        <dbReference type="PROSITE" id="PS50893"/>
    </source>
</evidence>
<dbReference type="GO" id="GO:0005524">
    <property type="term" value="F:ATP binding"/>
    <property type="evidence" value="ECO:0007669"/>
    <property type="project" value="InterPro"/>
</dbReference>
<gene>
    <name evidence="2" type="ORF">S01H4_38357</name>
</gene>
<dbReference type="Pfam" id="PF00005">
    <property type="entry name" value="ABC_tran"/>
    <property type="match status" value="1"/>
</dbReference>
<dbReference type="InterPro" id="IPR027417">
    <property type="entry name" value="P-loop_NTPase"/>
</dbReference>
<comment type="caution">
    <text evidence="2">The sequence shown here is derived from an EMBL/GenBank/DDBJ whole genome shotgun (WGS) entry which is preliminary data.</text>
</comment>
<dbReference type="SUPFAM" id="SSF52540">
    <property type="entry name" value="P-loop containing nucleoside triphosphate hydrolases"/>
    <property type="match status" value="1"/>
</dbReference>
<dbReference type="InterPro" id="IPR003439">
    <property type="entry name" value="ABC_transporter-like_ATP-bd"/>
</dbReference>
<accession>X1E947</accession>
<dbReference type="AlphaFoldDB" id="X1E947"/>
<name>X1E947_9ZZZZ</name>
<dbReference type="InterPro" id="IPR039421">
    <property type="entry name" value="Type_1_exporter"/>
</dbReference>
<dbReference type="GO" id="GO:0005743">
    <property type="term" value="C:mitochondrial inner membrane"/>
    <property type="evidence" value="ECO:0007669"/>
    <property type="project" value="TreeGrafter"/>
</dbReference>
<dbReference type="PANTHER" id="PTHR43394">
    <property type="entry name" value="ATP-DEPENDENT PERMEASE MDL1, MITOCHONDRIAL"/>
    <property type="match status" value="1"/>
</dbReference>
<dbReference type="GO" id="GO:0016887">
    <property type="term" value="F:ATP hydrolysis activity"/>
    <property type="evidence" value="ECO:0007669"/>
    <property type="project" value="InterPro"/>
</dbReference>